<dbReference type="eggNOG" id="COG2931">
    <property type="taxonomic scope" value="Bacteria"/>
</dbReference>
<dbReference type="Pfam" id="PF13403">
    <property type="entry name" value="Hint_2"/>
    <property type="match status" value="1"/>
</dbReference>
<reference evidence="2 3" key="1">
    <citation type="journal article" date="2010" name="J. Bacteriol.">
        <title>Genome sequences of Pelagibaca bermudensis HTCC2601T and Maritimibacter alkaliphilus HTCC2654T, the type strains of two marine Roseobacter genera.</title>
        <authorList>
            <person name="Thrash J.C."/>
            <person name="Cho J.C."/>
            <person name="Ferriera S."/>
            <person name="Johnson J."/>
            <person name="Vergin K.L."/>
            <person name="Giovannoni S.J."/>
        </authorList>
    </citation>
    <scope>NUCLEOTIDE SEQUENCE [LARGE SCALE GENOMIC DNA]</scope>
    <source>
        <strain evidence="3">DSM 26914 / JCM 13377 / KCTC 12554 / HTCC2601</strain>
    </source>
</reference>
<dbReference type="Gene3D" id="2.170.16.10">
    <property type="entry name" value="Hedgehog/Intein (Hint) domain"/>
    <property type="match status" value="1"/>
</dbReference>
<accession>Q0FMQ5</accession>
<dbReference type="AlphaFoldDB" id="Q0FMQ5"/>
<evidence type="ECO:0000259" key="1">
    <source>
        <dbReference type="Pfam" id="PF13403"/>
    </source>
</evidence>
<dbReference type="STRING" id="314265.R2601_15140"/>
<dbReference type="InterPro" id="IPR028992">
    <property type="entry name" value="Hedgehog/Intein_dom"/>
</dbReference>
<dbReference type="Proteomes" id="UP000006230">
    <property type="component" value="Unassembled WGS sequence"/>
</dbReference>
<name>Q0FMQ5_SALBH</name>
<sequence>MDGPSGLLELDRADDVVDIRRRAAQMVRRLVGAAVTNNSRLDTVEVGHPLSESSFIVTDGAQTYTVTLIQVDGAARPLLMFLNEIPPRGVDLWVVHASLGPLARHEGAEQSGGVICFTPGTRIQTPTGPVPVEALREGDLIQTKDNGPQEVQWVGSRRMTGARLFAMPRLRPVRIRAGAFGIERPDEEFLVSPEHRMLVTGPAARALFNTEEVLVRASDLVNGRTVVRDLAVREVTYVHLLLPRHEVLFANGVETESFHPSNTALTTLRDADRMRLLAMMPEIDHSPQSYGGFARRNLSESEAAILMHEAA</sequence>
<dbReference type="HOGENOM" id="CLU_052810_4_1_5"/>
<dbReference type="EMBL" id="AATQ01000026">
    <property type="protein sequence ID" value="EAU45470.1"/>
    <property type="molecule type" value="Genomic_DNA"/>
</dbReference>
<dbReference type="InterPro" id="IPR036844">
    <property type="entry name" value="Hint_dom_sf"/>
</dbReference>
<dbReference type="SUPFAM" id="SSF51294">
    <property type="entry name" value="Hedgehog/intein (Hint) domain"/>
    <property type="match status" value="1"/>
</dbReference>
<comment type="caution">
    <text evidence="2">The sequence shown here is derived from an EMBL/GenBank/DDBJ whole genome shotgun (WGS) entry which is preliminary data.</text>
</comment>
<keyword evidence="3" id="KW-1185">Reference proteome</keyword>
<gene>
    <name evidence="2" type="ORF">R2601_15140</name>
</gene>
<protein>
    <recommendedName>
        <fullName evidence="1">Hedgehog/Intein (Hint) domain-containing protein</fullName>
    </recommendedName>
</protein>
<organism evidence="2 3">
    <name type="scientific">Salipiger bermudensis (strain DSM 26914 / JCM 13377 / KCTC 12554 / HTCC2601)</name>
    <name type="common">Pelagibaca bermudensis</name>
    <dbReference type="NCBI Taxonomy" id="314265"/>
    <lineage>
        <taxon>Bacteria</taxon>
        <taxon>Pseudomonadati</taxon>
        <taxon>Pseudomonadota</taxon>
        <taxon>Alphaproteobacteria</taxon>
        <taxon>Rhodobacterales</taxon>
        <taxon>Roseobacteraceae</taxon>
        <taxon>Salipiger</taxon>
    </lineage>
</organism>
<evidence type="ECO:0000313" key="3">
    <source>
        <dbReference type="Proteomes" id="UP000006230"/>
    </source>
</evidence>
<feature type="domain" description="Hedgehog/Intein (Hint)" evidence="1">
    <location>
        <begin position="115"/>
        <end position="261"/>
    </location>
</feature>
<evidence type="ECO:0000313" key="2">
    <source>
        <dbReference type="EMBL" id="EAU45470.1"/>
    </source>
</evidence>
<proteinExistence type="predicted"/>